<dbReference type="SUPFAM" id="SSF56317">
    <property type="entry name" value="Carbon-nitrogen hydrolase"/>
    <property type="match status" value="1"/>
</dbReference>
<name>A0A1G4KJY4_9SACH</name>
<dbReference type="PANTHER" id="PTHR46044:SF1">
    <property type="entry name" value="CN HYDROLASE DOMAIN-CONTAINING PROTEIN"/>
    <property type="match status" value="1"/>
</dbReference>
<dbReference type="PANTHER" id="PTHR46044">
    <property type="entry name" value="NITRILASE"/>
    <property type="match status" value="1"/>
</dbReference>
<dbReference type="Pfam" id="PF00795">
    <property type="entry name" value="CN_hydrolase"/>
    <property type="match status" value="1"/>
</dbReference>
<evidence type="ECO:0000313" key="4">
    <source>
        <dbReference type="Proteomes" id="UP000189911"/>
    </source>
</evidence>
<dbReference type="InterPro" id="IPR044149">
    <property type="entry name" value="Nitrilases_CHs"/>
</dbReference>
<dbReference type="InterPro" id="IPR000132">
    <property type="entry name" value="Nitrilase/CN_hydratase_CS"/>
</dbReference>
<organism evidence="3 4">
    <name type="scientific">Lachancea nothofagi CBS 11611</name>
    <dbReference type="NCBI Taxonomy" id="1266666"/>
    <lineage>
        <taxon>Eukaryota</taxon>
        <taxon>Fungi</taxon>
        <taxon>Dikarya</taxon>
        <taxon>Ascomycota</taxon>
        <taxon>Saccharomycotina</taxon>
        <taxon>Saccharomycetes</taxon>
        <taxon>Saccharomycetales</taxon>
        <taxon>Saccharomycetaceae</taxon>
        <taxon>Lachancea</taxon>
    </lineage>
</organism>
<dbReference type="Gene3D" id="3.60.110.10">
    <property type="entry name" value="Carbon-nitrogen hydrolase"/>
    <property type="match status" value="1"/>
</dbReference>
<dbReference type="PROSITE" id="PS50263">
    <property type="entry name" value="CN_HYDROLASE"/>
    <property type="match status" value="1"/>
</dbReference>
<proteinExistence type="inferred from homology"/>
<dbReference type="OrthoDB" id="10250282at2759"/>
<dbReference type="GO" id="GO:0016836">
    <property type="term" value="F:hydro-lyase activity"/>
    <property type="evidence" value="ECO:0007669"/>
    <property type="project" value="UniProtKB-ARBA"/>
</dbReference>
<dbReference type="GO" id="GO:0000257">
    <property type="term" value="F:nitrilase activity"/>
    <property type="evidence" value="ECO:0007669"/>
    <property type="project" value="UniProtKB-ARBA"/>
</dbReference>
<sequence>MPKQVVAALQVGTLPGGTQATLDHILSYADEIKKNNVSLLVIPEATLGGYPKGSNFGTYLGYRLDSGREEYARYHAQAIGIGAGEKYPEINKLCQLSKTTGAFICCGCVERDGTTLYCTIAYIDPNVGYVGKHRKLTPTATERLVWGQGDGSTLNVFDTKVGKVGGAICWENMMPLLRQAMYSKGVEVWVAPTVDQRPIWRSVMQNLAYEGRLFVVSAVQLMTNATEMGLGVVADESTGQRKLPGLEPTDDNCINGGSMIVNPYGEIIAGPLIGEEGLLCAEIDTDMIVKARYDFDLAGHYSRGDVFQLQVNEVSQDVKFSS</sequence>
<protein>
    <submittedName>
        <fullName evidence="3">LANO_0G12948g1_1</fullName>
    </submittedName>
</protein>
<evidence type="ECO:0000313" key="3">
    <source>
        <dbReference type="EMBL" id="SCV04849.1"/>
    </source>
</evidence>
<dbReference type="InterPro" id="IPR036526">
    <property type="entry name" value="C-N_Hydrolase_sf"/>
</dbReference>
<keyword evidence="4" id="KW-1185">Reference proteome</keyword>
<accession>A0A1G4KJY4</accession>
<dbReference type="PROSITE" id="PS00921">
    <property type="entry name" value="NITRIL_CHT_2"/>
    <property type="match status" value="1"/>
</dbReference>
<dbReference type="Proteomes" id="UP000189911">
    <property type="component" value="Chromosome G"/>
</dbReference>
<gene>
    <name evidence="3" type="ORF">LANO_0G12948G</name>
</gene>
<evidence type="ECO:0000256" key="1">
    <source>
        <dbReference type="ARBA" id="ARBA00008129"/>
    </source>
</evidence>
<dbReference type="InterPro" id="IPR003010">
    <property type="entry name" value="C-N_Hydrolase"/>
</dbReference>
<dbReference type="AlphaFoldDB" id="A0A1G4KJY4"/>
<feature type="domain" description="CN hydrolase" evidence="2">
    <location>
        <begin position="2"/>
        <end position="285"/>
    </location>
</feature>
<comment type="similarity">
    <text evidence="1">Belongs to the carbon-nitrogen hydrolase superfamily. Nitrilase family.</text>
</comment>
<reference evidence="4" key="1">
    <citation type="submission" date="2016-03" db="EMBL/GenBank/DDBJ databases">
        <authorList>
            <person name="Devillers Hugo."/>
        </authorList>
    </citation>
    <scope>NUCLEOTIDE SEQUENCE [LARGE SCALE GENOMIC DNA]</scope>
</reference>
<evidence type="ECO:0000259" key="2">
    <source>
        <dbReference type="PROSITE" id="PS50263"/>
    </source>
</evidence>
<dbReference type="CDD" id="cd07564">
    <property type="entry name" value="nitrilases_CHs"/>
    <property type="match status" value="1"/>
</dbReference>
<dbReference type="EMBL" id="LT598453">
    <property type="protein sequence ID" value="SCV04849.1"/>
    <property type="molecule type" value="Genomic_DNA"/>
</dbReference>